<feature type="signal peptide" evidence="2">
    <location>
        <begin position="1"/>
        <end position="35"/>
    </location>
</feature>
<feature type="chain" id="PRO_5004195885" evidence="2">
    <location>
        <begin position="36"/>
        <end position="120"/>
    </location>
</feature>
<feature type="region of interest" description="Disordered" evidence="1">
    <location>
        <begin position="74"/>
        <end position="120"/>
    </location>
</feature>
<dbReference type="Proteomes" id="UP000001953">
    <property type="component" value="Chromosome"/>
</dbReference>
<dbReference type="KEGG" id="nha:Nham_0175"/>
<evidence type="ECO:0000313" key="3">
    <source>
        <dbReference type="EMBL" id="ABE61076.1"/>
    </source>
</evidence>
<organism evidence="3 4">
    <name type="scientific">Nitrobacter hamburgensis (strain DSM 10229 / NCIMB 13809 / X14)</name>
    <dbReference type="NCBI Taxonomy" id="323097"/>
    <lineage>
        <taxon>Bacteria</taxon>
        <taxon>Pseudomonadati</taxon>
        <taxon>Pseudomonadota</taxon>
        <taxon>Alphaproteobacteria</taxon>
        <taxon>Hyphomicrobiales</taxon>
        <taxon>Nitrobacteraceae</taxon>
        <taxon>Nitrobacter</taxon>
    </lineage>
</organism>
<keyword evidence="2" id="KW-0732">Signal</keyword>
<proteinExistence type="predicted"/>
<evidence type="ECO:0000256" key="2">
    <source>
        <dbReference type="SAM" id="SignalP"/>
    </source>
</evidence>
<accession>Q1QRS1</accession>
<dbReference type="EMBL" id="CP000319">
    <property type="protein sequence ID" value="ABE61076.1"/>
    <property type="molecule type" value="Genomic_DNA"/>
</dbReference>
<keyword evidence="4" id="KW-1185">Reference proteome</keyword>
<evidence type="ECO:0000256" key="1">
    <source>
        <dbReference type="SAM" id="MobiDB-lite"/>
    </source>
</evidence>
<gene>
    <name evidence="3" type="ordered locus">Nham_0175</name>
</gene>
<dbReference type="AlphaFoldDB" id="Q1QRS1"/>
<evidence type="ECO:0000313" key="4">
    <source>
        <dbReference type="Proteomes" id="UP000001953"/>
    </source>
</evidence>
<protein>
    <submittedName>
        <fullName evidence="3">Uncharacterized protein</fullName>
    </submittedName>
</protein>
<dbReference type="HOGENOM" id="CLU_150627_0_0_5"/>
<sequence>MAGCAAQSTTRKLHMVKTSLLVAAASLLLALPASAADLSFTGEAPQVAPIAQAHMICDDDGYCYRTHAPRYVQRWHDDDGDDGAGDERRDYRPRYYAPRAGVSRNDDDDGSAFGVDVGPW</sequence>
<name>Q1QRS1_NITHX</name>
<reference evidence="3 4" key="1">
    <citation type="submission" date="2006-03" db="EMBL/GenBank/DDBJ databases">
        <title>Complete sequence of chromosome of Nitrobacter hamburgensis X14.</title>
        <authorList>
            <consortium name="US DOE Joint Genome Institute"/>
            <person name="Copeland A."/>
            <person name="Lucas S."/>
            <person name="Lapidus A."/>
            <person name="Barry K."/>
            <person name="Detter J.C."/>
            <person name="Glavina del Rio T."/>
            <person name="Hammon N."/>
            <person name="Israni S."/>
            <person name="Dalin E."/>
            <person name="Tice H."/>
            <person name="Pitluck S."/>
            <person name="Chain P."/>
            <person name="Malfatti S."/>
            <person name="Shin M."/>
            <person name="Vergez L."/>
            <person name="Schmutz J."/>
            <person name="Larimer F."/>
            <person name="Land M."/>
            <person name="Hauser L."/>
            <person name="Kyrpides N."/>
            <person name="Ivanova N."/>
            <person name="Ward B."/>
            <person name="Arp D."/>
            <person name="Klotz M."/>
            <person name="Stein L."/>
            <person name="O'Mullan G."/>
            <person name="Starkenburg S."/>
            <person name="Sayavedra L."/>
            <person name="Poret-Peterson A.T."/>
            <person name="Gentry M.E."/>
            <person name="Bruce D."/>
            <person name="Richardson P."/>
        </authorList>
    </citation>
    <scope>NUCLEOTIDE SEQUENCE [LARGE SCALE GENOMIC DNA]</scope>
    <source>
        <strain evidence="4">DSM 10229 / NCIMB 13809 / X14</strain>
    </source>
</reference>